<dbReference type="InterPro" id="IPR011009">
    <property type="entry name" value="Kinase-like_dom_sf"/>
</dbReference>
<evidence type="ECO:0000256" key="1">
    <source>
        <dbReference type="SAM" id="MobiDB-lite"/>
    </source>
</evidence>
<organism evidence="3 4">
    <name type="scientific">Durusdinium trenchii</name>
    <dbReference type="NCBI Taxonomy" id="1381693"/>
    <lineage>
        <taxon>Eukaryota</taxon>
        <taxon>Sar</taxon>
        <taxon>Alveolata</taxon>
        <taxon>Dinophyceae</taxon>
        <taxon>Suessiales</taxon>
        <taxon>Symbiodiniaceae</taxon>
        <taxon>Durusdinium</taxon>
    </lineage>
</organism>
<protein>
    <submittedName>
        <fullName evidence="3">AarF domain-containing protein kinase 1</fullName>
    </submittedName>
</protein>
<dbReference type="PANTHER" id="PTHR43173:SF19">
    <property type="entry name" value="AARF DOMAIN-CONTAINING PROTEIN KINASE 1"/>
    <property type="match status" value="1"/>
</dbReference>
<dbReference type="InterPro" id="IPR004147">
    <property type="entry name" value="ABC1_dom"/>
</dbReference>
<evidence type="ECO:0000313" key="4">
    <source>
        <dbReference type="Proteomes" id="UP001642464"/>
    </source>
</evidence>
<comment type="caution">
    <text evidence="3">The sequence shown here is derived from an EMBL/GenBank/DDBJ whole genome shotgun (WGS) entry which is preliminary data.</text>
</comment>
<dbReference type="Pfam" id="PF03109">
    <property type="entry name" value="ABC1"/>
    <property type="match status" value="1"/>
</dbReference>
<accession>A0ABP0QAT6</accession>
<keyword evidence="4" id="KW-1185">Reference proteome</keyword>
<proteinExistence type="predicted"/>
<dbReference type="GO" id="GO:0016301">
    <property type="term" value="F:kinase activity"/>
    <property type="evidence" value="ECO:0007669"/>
    <property type="project" value="UniProtKB-KW"/>
</dbReference>
<feature type="domain" description="ABC1 atypical kinase-like" evidence="2">
    <location>
        <begin position="152"/>
        <end position="332"/>
    </location>
</feature>
<sequence length="471" mass="51396">MDYPRMAAASSCHVPLPRGELETSNAGQAPGETSALSSRVDCAQLALEMCSSNGGIFVKMGQHAATLAPAVPAEYVERLAQLQDRAPESTWAEVLEVLNTELPGGTTASLDFDAAPVGSASLAQVHRAERRGTEREGAEVAVKVQHPNIQEGFSMAWAIDEFEKTVSTELDFREEAQHADRCRAFFRAHRGSGKLRGGRIVVPGIHHDLTTQRVLVMDFSRGLPIARLTAAVRKCREGGTTELTWEEERAAAPEAARLLAEAFGAMCFSEGFLHCDPHPGNLLVELPQAAASSVRLVILDHGLYCELSNDRRQAMCELWEAMILQDSNQLISSSHRLGIDEATAELLPLYFTNRSMSTYAGLGQPITLEEKDRLKQQLLESGVLPEGGGSVAMAGLALLADRLPADFLMVMRTMHLVAALHRDLGGTAAERFACYAAAASHGRWERTGWELCFLSLNKRSIYIHIEFVHNI</sequence>
<reference evidence="3 4" key="1">
    <citation type="submission" date="2024-02" db="EMBL/GenBank/DDBJ databases">
        <authorList>
            <person name="Chen Y."/>
            <person name="Shah S."/>
            <person name="Dougan E. K."/>
            <person name="Thang M."/>
            <person name="Chan C."/>
        </authorList>
    </citation>
    <scope>NUCLEOTIDE SEQUENCE [LARGE SCALE GENOMIC DNA]</scope>
</reference>
<dbReference type="InterPro" id="IPR051130">
    <property type="entry name" value="Mito_struct-func_regulator"/>
</dbReference>
<dbReference type="EMBL" id="CAXAMM010039285">
    <property type="protein sequence ID" value="CAK9085365.1"/>
    <property type="molecule type" value="Genomic_DNA"/>
</dbReference>
<dbReference type="PANTHER" id="PTHR43173">
    <property type="entry name" value="ABC1 FAMILY PROTEIN"/>
    <property type="match status" value="1"/>
</dbReference>
<name>A0ABP0QAT6_9DINO</name>
<keyword evidence="3" id="KW-0418">Kinase</keyword>
<gene>
    <name evidence="3" type="ORF">SCF082_LOCUS40442</name>
</gene>
<feature type="region of interest" description="Disordered" evidence="1">
    <location>
        <begin position="1"/>
        <end position="33"/>
    </location>
</feature>
<dbReference type="Proteomes" id="UP001642464">
    <property type="component" value="Unassembled WGS sequence"/>
</dbReference>
<dbReference type="SUPFAM" id="SSF56112">
    <property type="entry name" value="Protein kinase-like (PK-like)"/>
    <property type="match status" value="1"/>
</dbReference>
<evidence type="ECO:0000313" key="3">
    <source>
        <dbReference type="EMBL" id="CAK9085365.1"/>
    </source>
</evidence>
<keyword evidence="3" id="KW-0808">Transferase</keyword>
<evidence type="ECO:0000259" key="2">
    <source>
        <dbReference type="Pfam" id="PF03109"/>
    </source>
</evidence>